<protein>
    <submittedName>
        <fullName evidence="7">RNA polymerase sigma factor</fullName>
    </submittedName>
</protein>
<evidence type="ECO:0000256" key="3">
    <source>
        <dbReference type="ARBA" id="ARBA00023082"/>
    </source>
</evidence>
<dbReference type="Pfam" id="PF04542">
    <property type="entry name" value="Sigma70_r2"/>
    <property type="match status" value="1"/>
</dbReference>
<dbReference type="SUPFAM" id="SSF88946">
    <property type="entry name" value="Sigma2 domain of RNA polymerase sigma factors"/>
    <property type="match status" value="1"/>
</dbReference>
<dbReference type="SUPFAM" id="SSF88659">
    <property type="entry name" value="Sigma3 and sigma4 domains of RNA polymerase sigma factors"/>
    <property type="match status" value="1"/>
</dbReference>
<dbReference type="Gene3D" id="1.10.10.10">
    <property type="entry name" value="Winged helix-like DNA-binding domain superfamily/Winged helix DNA-binding domain"/>
    <property type="match status" value="1"/>
</dbReference>
<dbReference type="InterPro" id="IPR014284">
    <property type="entry name" value="RNA_pol_sigma-70_dom"/>
</dbReference>
<dbReference type="RefSeq" id="WP_247339308.1">
    <property type="nucleotide sequence ID" value="NZ_CP095550.1"/>
</dbReference>
<accession>A0ABW5C737</accession>
<evidence type="ECO:0000313" key="8">
    <source>
        <dbReference type="Proteomes" id="UP001597318"/>
    </source>
</evidence>
<sequence length="190" mass="22881">MENLYQNFREGDQVAFHKIYDLYKKKVYDIALIYTNNHSLAEDITQEAFIRIFSKHHLYKEEFAFDTWMYRIVINVANNILRKQKWLRLFKNEVEEQYHVDSIKVEEEYDAHPLDTLYFVEKLPNKLKSVLVLKYYQDLTQEEIAIILKIPVGTVKSRIHLGLKKLRVLIDSENSRKESDGYEIYRKKIT</sequence>
<gene>
    <name evidence="7" type="ORF">ACFSKK_24025</name>
</gene>
<dbReference type="PANTHER" id="PTHR43133:SF60">
    <property type="entry name" value="RNA POLYMERASE SIGMA FACTOR SIGV"/>
    <property type="match status" value="1"/>
</dbReference>
<name>A0ABW5C737_9BACI</name>
<dbReference type="PANTHER" id="PTHR43133">
    <property type="entry name" value="RNA POLYMERASE ECF-TYPE SIGMA FACTO"/>
    <property type="match status" value="1"/>
</dbReference>
<dbReference type="CDD" id="cd06171">
    <property type="entry name" value="Sigma70_r4"/>
    <property type="match status" value="1"/>
</dbReference>
<keyword evidence="3" id="KW-0731">Sigma factor</keyword>
<dbReference type="InterPro" id="IPR013324">
    <property type="entry name" value="RNA_pol_sigma_r3/r4-like"/>
</dbReference>
<feature type="domain" description="RNA polymerase sigma factor 70 region 4 type 2" evidence="6">
    <location>
        <begin position="120"/>
        <end position="166"/>
    </location>
</feature>
<comment type="caution">
    <text evidence="7">The sequence shown here is derived from an EMBL/GenBank/DDBJ whole genome shotgun (WGS) entry which is preliminary data.</text>
</comment>
<dbReference type="NCBIfam" id="TIGR02937">
    <property type="entry name" value="sigma70-ECF"/>
    <property type="match status" value="1"/>
</dbReference>
<evidence type="ECO:0000256" key="1">
    <source>
        <dbReference type="ARBA" id="ARBA00010641"/>
    </source>
</evidence>
<evidence type="ECO:0000259" key="5">
    <source>
        <dbReference type="Pfam" id="PF04542"/>
    </source>
</evidence>
<dbReference type="InterPro" id="IPR036388">
    <property type="entry name" value="WH-like_DNA-bd_sf"/>
</dbReference>
<evidence type="ECO:0000259" key="6">
    <source>
        <dbReference type="Pfam" id="PF08281"/>
    </source>
</evidence>
<dbReference type="InterPro" id="IPR007627">
    <property type="entry name" value="RNA_pol_sigma70_r2"/>
</dbReference>
<keyword evidence="2" id="KW-0805">Transcription regulation</keyword>
<evidence type="ECO:0000313" key="7">
    <source>
        <dbReference type="EMBL" id="MFD2216750.1"/>
    </source>
</evidence>
<dbReference type="Proteomes" id="UP001597318">
    <property type="component" value="Unassembled WGS sequence"/>
</dbReference>
<comment type="similarity">
    <text evidence="1">Belongs to the sigma-70 factor family. ECF subfamily.</text>
</comment>
<reference evidence="8" key="1">
    <citation type="journal article" date="2019" name="Int. J. Syst. Evol. Microbiol.">
        <title>The Global Catalogue of Microorganisms (GCM) 10K type strain sequencing project: providing services to taxonomists for standard genome sequencing and annotation.</title>
        <authorList>
            <consortium name="The Broad Institute Genomics Platform"/>
            <consortium name="The Broad Institute Genome Sequencing Center for Infectious Disease"/>
            <person name="Wu L."/>
            <person name="Ma J."/>
        </authorList>
    </citation>
    <scope>NUCLEOTIDE SEQUENCE [LARGE SCALE GENOMIC DNA]</scope>
    <source>
        <strain evidence="8">CGMCC 1.15474</strain>
    </source>
</reference>
<keyword evidence="8" id="KW-1185">Reference proteome</keyword>
<evidence type="ECO:0000256" key="2">
    <source>
        <dbReference type="ARBA" id="ARBA00023015"/>
    </source>
</evidence>
<proteinExistence type="inferred from homology"/>
<dbReference type="InterPro" id="IPR013249">
    <property type="entry name" value="RNA_pol_sigma70_r4_t2"/>
</dbReference>
<dbReference type="Gene3D" id="1.10.1740.10">
    <property type="match status" value="1"/>
</dbReference>
<feature type="domain" description="RNA polymerase sigma-70 region 2" evidence="5">
    <location>
        <begin position="20"/>
        <end position="86"/>
    </location>
</feature>
<dbReference type="InterPro" id="IPR013325">
    <property type="entry name" value="RNA_pol_sigma_r2"/>
</dbReference>
<keyword evidence="4" id="KW-0804">Transcription</keyword>
<dbReference type="EMBL" id="JBHUIK010000008">
    <property type="protein sequence ID" value="MFD2216750.1"/>
    <property type="molecule type" value="Genomic_DNA"/>
</dbReference>
<evidence type="ECO:0000256" key="4">
    <source>
        <dbReference type="ARBA" id="ARBA00023163"/>
    </source>
</evidence>
<dbReference type="InterPro" id="IPR039425">
    <property type="entry name" value="RNA_pol_sigma-70-like"/>
</dbReference>
<organism evidence="7 8">
    <name type="scientific">Metabacillus endolithicus</name>
    <dbReference type="NCBI Taxonomy" id="1535204"/>
    <lineage>
        <taxon>Bacteria</taxon>
        <taxon>Bacillati</taxon>
        <taxon>Bacillota</taxon>
        <taxon>Bacilli</taxon>
        <taxon>Bacillales</taxon>
        <taxon>Bacillaceae</taxon>
        <taxon>Metabacillus</taxon>
    </lineage>
</organism>
<dbReference type="Pfam" id="PF08281">
    <property type="entry name" value="Sigma70_r4_2"/>
    <property type="match status" value="1"/>
</dbReference>